<dbReference type="Gene3D" id="3.30.1360.120">
    <property type="entry name" value="Probable tRNA modification gtpase trme, domain 1"/>
    <property type="match status" value="1"/>
</dbReference>
<dbReference type="Proteomes" id="UP001274321">
    <property type="component" value="Unassembled WGS sequence"/>
</dbReference>
<keyword evidence="2" id="KW-1185">Reference proteome</keyword>
<name>A0ABU4RSB9_9HYPH</name>
<gene>
    <name evidence="1" type="ORF">SCD90_10905</name>
</gene>
<dbReference type="InterPro" id="IPR027266">
    <property type="entry name" value="TrmE/GcvT-like"/>
</dbReference>
<accession>A0ABU4RSB9</accession>
<reference evidence="1 2" key="1">
    <citation type="submission" date="2023-11" db="EMBL/GenBank/DDBJ databases">
        <authorList>
            <person name="Bao R."/>
        </authorList>
    </citation>
    <scope>NUCLEOTIDE SEQUENCE [LARGE SCALE GENOMIC DNA]</scope>
    <source>
        <strain evidence="1 2">PJ23</strain>
    </source>
</reference>
<proteinExistence type="predicted"/>
<sequence length="198" mass="21521">MSPLLWMDTLDAPRSFAAADSLAIVILEDPGVVEVRAHTSDTSLSGLEAALRGFPREFSQAGQTAEWRTIRQDPGHWLVLGPRESASELSCRLREGSRDALVTDATGGYSLLRIMGADTSELMLRLCSQDLSGVQPDDARGTALAGIHCLLIRERAPLESWLVLVPRSWSTVLSERLVRTAELARPLGLFKPAPPPPV</sequence>
<dbReference type="EMBL" id="JAXAFJ010000006">
    <property type="protein sequence ID" value="MDX6806575.1"/>
    <property type="molecule type" value="Genomic_DNA"/>
</dbReference>
<organism evidence="1 2">
    <name type="scientific">Terrihabitans rhizophilus</name>
    <dbReference type="NCBI Taxonomy" id="3092662"/>
    <lineage>
        <taxon>Bacteria</taxon>
        <taxon>Pseudomonadati</taxon>
        <taxon>Pseudomonadota</taxon>
        <taxon>Alphaproteobacteria</taxon>
        <taxon>Hyphomicrobiales</taxon>
        <taxon>Terrihabitans</taxon>
    </lineage>
</organism>
<evidence type="ECO:0008006" key="3">
    <source>
        <dbReference type="Google" id="ProtNLM"/>
    </source>
</evidence>
<dbReference type="RefSeq" id="WP_319844704.1">
    <property type="nucleotide sequence ID" value="NZ_JAXAFJ010000006.1"/>
</dbReference>
<dbReference type="Gene3D" id="3.30.70.1520">
    <property type="entry name" value="Heterotetrameric sarcosine oxidase"/>
    <property type="match status" value="1"/>
</dbReference>
<protein>
    <recommendedName>
        <fullName evidence="3">Sarcosine oxidase subunit gamma</fullName>
    </recommendedName>
</protein>
<dbReference type="SUPFAM" id="SSF103025">
    <property type="entry name" value="Folate-binding domain"/>
    <property type="match status" value="1"/>
</dbReference>
<evidence type="ECO:0000313" key="2">
    <source>
        <dbReference type="Proteomes" id="UP001274321"/>
    </source>
</evidence>
<evidence type="ECO:0000313" key="1">
    <source>
        <dbReference type="EMBL" id="MDX6806575.1"/>
    </source>
</evidence>
<comment type="caution">
    <text evidence="1">The sequence shown here is derived from an EMBL/GenBank/DDBJ whole genome shotgun (WGS) entry which is preliminary data.</text>
</comment>